<evidence type="ECO:0000313" key="1">
    <source>
        <dbReference type="EMBL" id="GAJ18677.1"/>
    </source>
</evidence>
<dbReference type="EMBL" id="BARW01036540">
    <property type="protein sequence ID" value="GAJ18677.1"/>
    <property type="molecule type" value="Genomic_DNA"/>
</dbReference>
<name>X1VIV3_9ZZZZ</name>
<reference evidence="1" key="1">
    <citation type="journal article" date="2014" name="Front. Microbiol.">
        <title>High frequency of phylogenetically diverse reductive dehalogenase-homologous genes in deep subseafloor sedimentary metagenomes.</title>
        <authorList>
            <person name="Kawai M."/>
            <person name="Futagami T."/>
            <person name="Toyoda A."/>
            <person name="Takaki Y."/>
            <person name="Nishi S."/>
            <person name="Hori S."/>
            <person name="Arai W."/>
            <person name="Tsubouchi T."/>
            <person name="Morono Y."/>
            <person name="Uchiyama I."/>
            <person name="Ito T."/>
            <person name="Fujiyama A."/>
            <person name="Inagaki F."/>
            <person name="Takami H."/>
        </authorList>
    </citation>
    <scope>NUCLEOTIDE SEQUENCE</scope>
    <source>
        <strain evidence="1">Expedition CK06-06</strain>
    </source>
</reference>
<proteinExistence type="predicted"/>
<dbReference type="AlphaFoldDB" id="X1VIV3"/>
<gene>
    <name evidence="1" type="ORF">S12H4_56691</name>
</gene>
<accession>X1VIV3</accession>
<comment type="caution">
    <text evidence="1">The sequence shown here is derived from an EMBL/GenBank/DDBJ whole genome shotgun (WGS) entry which is preliminary data.</text>
</comment>
<organism evidence="1">
    <name type="scientific">marine sediment metagenome</name>
    <dbReference type="NCBI Taxonomy" id="412755"/>
    <lineage>
        <taxon>unclassified sequences</taxon>
        <taxon>metagenomes</taxon>
        <taxon>ecological metagenomes</taxon>
    </lineage>
</organism>
<sequence length="127" mass="15595">DDYKNKKITKEEYDVLLKNWSNPGLKKRNIFDEKFYNFQRLREAIQRLKDLKLICYKEEKSYNNEYVLTAFGKYHFHRLRLMNDFNRMFPSDIEQAKIYHGVSKNKELLEVIDKFSSRMYPNNEIPR</sequence>
<protein>
    <submittedName>
        <fullName evidence="1">Uncharacterized protein</fullName>
    </submittedName>
</protein>
<feature type="non-terminal residue" evidence="1">
    <location>
        <position position="1"/>
    </location>
</feature>